<proteinExistence type="predicted"/>
<reference evidence="2" key="1">
    <citation type="submission" date="2014-11" db="EMBL/GenBank/DDBJ databases">
        <authorList>
            <person name="Malar M.C."/>
            <person name="Sen D."/>
            <person name="Tripathy S."/>
        </authorList>
    </citation>
    <scope>NUCLEOTIDE SEQUENCE</scope>
    <source>
        <strain evidence="2">BDU141951</strain>
    </source>
</reference>
<reference evidence="2" key="3">
    <citation type="submission" date="2020-02" db="EMBL/GenBank/DDBJ databases">
        <authorList>
            <person name="Sarangi A.N."/>
            <person name="Ghosh S."/>
            <person name="Mukherjee M."/>
            <person name="Tripathy S."/>
        </authorList>
    </citation>
    <scope>NUCLEOTIDE SEQUENCE</scope>
    <source>
        <strain evidence="2">BDU141951</strain>
    </source>
</reference>
<gene>
    <name evidence="2" type="ORF">QQ91_021490</name>
</gene>
<dbReference type="AlphaFoldDB" id="A0A0C1Y739"/>
<protein>
    <submittedName>
        <fullName evidence="2">Uncharacterized protein</fullName>
    </submittedName>
</protein>
<feature type="compositionally biased region" description="Basic and acidic residues" evidence="1">
    <location>
        <begin position="1"/>
        <end position="31"/>
    </location>
</feature>
<feature type="region of interest" description="Disordered" evidence="1">
    <location>
        <begin position="1"/>
        <end position="71"/>
    </location>
</feature>
<dbReference type="EMBL" id="JTHE02000003">
    <property type="protein sequence ID" value="NEV69674.1"/>
    <property type="molecule type" value="Genomic_DNA"/>
</dbReference>
<feature type="compositionally biased region" description="Basic and acidic residues" evidence="1">
    <location>
        <begin position="39"/>
        <end position="59"/>
    </location>
</feature>
<accession>A0A0C1Y739</accession>
<sequence length="71" mass="8252">MDIDKQARESATTERQHQQQREATMESRSKAETAMPSRDGVEESAREGMTHERQHDQNREANMQSRAHEGR</sequence>
<evidence type="ECO:0000313" key="2">
    <source>
        <dbReference type="EMBL" id="NEV69674.1"/>
    </source>
</evidence>
<evidence type="ECO:0000256" key="1">
    <source>
        <dbReference type="SAM" id="MobiDB-lite"/>
    </source>
</evidence>
<reference evidence="2" key="2">
    <citation type="journal article" date="2015" name="Genome Announc.">
        <title>Draft Genome Sequence of Filamentous Marine Cyanobacterium Lyngbya confervoides Strain BDU141951.</title>
        <authorList>
            <person name="Chandrababunaidu M.M."/>
            <person name="Sen D."/>
            <person name="Tripathy S."/>
        </authorList>
    </citation>
    <scope>NUCLEOTIDE SEQUENCE</scope>
    <source>
        <strain evidence="2">BDU141951</strain>
    </source>
</reference>
<organism evidence="2">
    <name type="scientific">Lyngbya confervoides BDU141951</name>
    <dbReference type="NCBI Taxonomy" id="1574623"/>
    <lineage>
        <taxon>Bacteria</taxon>
        <taxon>Bacillati</taxon>
        <taxon>Cyanobacteriota</taxon>
        <taxon>Cyanophyceae</taxon>
        <taxon>Oscillatoriophycideae</taxon>
        <taxon>Oscillatoriales</taxon>
        <taxon>Microcoleaceae</taxon>
        <taxon>Lyngbya</taxon>
    </lineage>
</organism>
<comment type="caution">
    <text evidence="2">The sequence shown here is derived from an EMBL/GenBank/DDBJ whole genome shotgun (WGS) entry which is preliminary data.</text>
</comment>
<name>A0A0C1Y739_9CYAN</name>